<comment type="catalytic activity">
    <reaction evidence="1">
        <text>S-ubiquitinyl-[E2 ubiquitin-conjugating enzyme]-L-cysteine + [acceptor protein]-L-lysine = [E2 ubiquitin-conjugating enzyme]-L-cysteine + N(6)-ubiquitinyl-[acceptor protein]-L-lysine.</text>
        <dbReference type="EC" id="2.3.2.27"/>
    </reaction>
</comment>
<dbReference type="GO" id="GO:0016567">
    <property type="term" value="P:protein ubiquitination"/>
    <property type="evidence" value="ECO:0007669"/>
    <property type="project" value="InterPro"/>
</dbReference>
<dbReference type="Proteomes" id="UP001370490">
    <property type="component" value="Unassembled WGS sequence"/>
</dbReference>
<evidence type="ECO:0000256" key="2">
    <source>
        <dbReference type="ARBA" id="ARBA00004906"/>
    </source>
</evidence>
<organism evidence="7 8">
    <name type="scientific">Dillenia turbinata</name>
    <dbReference type="NCBI Taxonomy" id="194707"/>
    <lineage>
        <taxon>Eukaryota</taxon>
        <taxon>Viridiplantae</taxon>
        <taxon>Streptophyta</taxon>
        <taxon>Embryophyta</taxon>
        <taxon>Tracheophyta</taxon>
        <taxon>Spermatophyta</taxon>
        <taxon>Magnoliopsida</taxon>
        <taxon>eudicotyledons</taxon>
        <taxon>Gunneridae</taxon>
        <taxon>Pentapetalae</taxon>
        <taxon>Dilleniales</taxon>
        <taxon>Dilleniaceae</taxon>
        <taxon>Dillenia</taxon>
    </lineage>
</organism>
<dbReference type="Pfam" id="PF00514">
    <property type="entry name" value="Arm"/>
    <property type="match status" value="2"/>
</dbReference>
<gene>
    <name evidence="7" type="ORF">RJ641_012358</name>
</gene>
<dbReference type="AlphaFoldDB" id="A0AAN8V1X9"/>
<dbReference type="PROSITE" id="PS51698">
    <property type="entry name" value="U_BOX"/>
    <property type="match status" value="1"/>
</dbReference>
<dbReference type="SMART" id="SM00185">
    <property type="entry name" value="ARM"/>
    <property type="match status" value="7"/>
</dbReference>
<feature type="domain" description="U-box" evidence="6">
    <location>
        <begin position="233"/>
        <end position="311"/>
    </location>
</feature>
<evidence type="ECO:0000256" key="5">
    <source>
        <dbReference type="ARBA" id="ARBA00022737"/>
    </source>
</evidence>
<keyword evidence="8" id="KW-1185">Reference proteome</keyword>
<evidence type="ECO:0000256" key="3">
    <source>
        <dbReference type="ARBA" id="ARBA00012483"/>
    </source>
</evidence>
<name>A0AAN8V1X9_9MAGN</name>
<dbReference type="InterPro" id="IPR011989">
    <property type="entry name" value="ARM-like"/>
</dbReference>
<comment type="caution">
    <text evidence="7">The sequence shown here is derived from an EMBL/GenBank/DDBJ whole genome shotgun (WGS) entry which is preliminary data.</text>
</comment>
<feature type="non-terminal residue" evidence="7">
    <location>
        <position position="1"/>
    </location>
</feature>
<dbReference type="SMART" id="SM00504">
    <property type="entry name" value="Ubox"/>
    <property type="match status" value="1"/>
</dbReference>
<accession>A0AAN8V1X9</accession>
<dbReference type="PANTHER" id="PTHR45958:SF4">
    <property type="entry name" value="U-BOX DOMAIN-CONTAINING PROTEIN 42-RELATED"/>
    <property type="match status" value="1"/>
</dbReference>
<evidence type="ECO:0000313" key="7">
    <source>
        <dbReference type="EMBL" id="KAK6921851.1"/>
    </source>
</evidence>
<evidence type="ECO:0000259" key="6">
    <source>
        <dbReference type="PROSITE" id="PS51698"/>
    </source>
</evidence>
<dbReference type="InterPro" id="IPR016024">
    <property type="entry name" value="ARM-type_fold"/>
</dbReference>
<sequence>IKADTPSINSCAEALLVKILEATESTVLIEFEQEILVEIGCYLYRTYCAIKELLEPESTTGFAMEVLQSLSNSFDLAKDLIGQCQKSTDPLCEPESRSIIEQLEEVIRNIGRELNSIASSSFGNQEYAKIAVKSLSSEMQNAHFKSSQIAVKSLKEPEQCEPPSKSQMKGEAEQIETDLYSVSAEISGSYLQMLDRRHVIEFLKNTRESNQTNCEFSSTTSSTSLQVPQHIKPLYETFFCPLTRRIMDEPVTIESGITFEKKAIAEWFEMFTYSEEIFCPVTGKKLPSRGFSTNIALKTTIDEWKNRNEAARIKVVQAALSLASSDSMVLEALQNLQNICQGRQYNKMLLCNAGIIPLLVKFLEYKDRKVRCTTLETLRRLAEEDDESKEMIAKTMAISSTIRMLSSNHRPIKHASLLFLLELSKSQGLCEAIGSAPGGILLLITIKYNWAVDGFASQKAEQVLMNLEKSPNNVKLMAENGLLEPLLNRLIRGSEEMKMEMGSFLGEIVLGHESKIHVAERASPVLIEMVHNGNTLARKAAFKALLQLSSYHQTAKTLVEAGIMKIMIEEMFTRKIYNEPMNSKNEAAAILANILECGLDPETFQVNDRGRAMGSDYVIYNIIYMLKNSTPDELNVNLIRIILCLTKSPKSTAMIVSVVKETEASHTLAEFINNPLEKLGVASLKLLISLSPYMGHTIADRLCKTSGLPQNLIQKPSQIGRITEKQALSANLLAKLPHQNLTLNLALLSTNLVPTILQVVSQIQRIGMSTSRYTSSYFEGLVGILVRFTTTLYEPQMVFLARNFNFTSVFTELLMKTSTDEVQRLSAIGLENLSSQSVNLSKPPEIIKRKKFMKLCHLPKFLTSGRKKKIQVCPVHRGSCSSQYTFCLVDANAVERLLACLENENEEVVEAAMSAISTLLDDKVDLNNSVSLLSGVNAIPLILNVLREHRQEGLWKKSFWVIERFLMKGGDKSITDISQDGSLRSTLVSAIHNGDQNTRLMAEKILRHLNQVPNLTM</sequence>
<dbReference type="InterPro" id="IPR052608">
    <property type="entry name" value="U-box_domain_protein"/>
</dbReference>
<dbReference type="EMBL" id="JBAMMX010000019">
    <property type="protein sequence ID" value="KAK6921851.1"/>
    <property type="molecule type" value="Genomic_DNA"/>
</dbReference>
<dbReference type="SUPFAM" id="SSF57850">
    <property type="entry name" value="RING/U-box"/>
    <property type="match status" value="1"/>
</dbReference>
<dbReference type="InterPro" id="IPR000225">
    <property type="entry name" value="Armadillo"/>
</dbReference>
<reference evidence="7 8" key="1">
    <citation type="submission" date="2023-12" db="EMBL/GenBank/DDBJ databases">
        <title>A high-quality genome assembly for Dillenia turbinata (Dilleniales).</title>
        <authorList>
            <person name="Chanderbali A."/>
        </authorList>
    </citation>
    <scope>NUCLEOTIDE SEQUENCE [LARGE SCALE GENOMIC DNA]</scope>
    <source>
        <strain evidence="7">LSX21</strain>
        <tissue evidence="7">Leaf</tissue>
    </source>
</reference>
<dbReference type="InterPro" id="IPR013083">
    <property type="entry name" value="Znf_RING/FYVE/PHD"/>
</dbReference>
<evidence type="ECO:0000313" key="8">
    <source>
        <dbReference type="Proteomes" id="UP001370490"/>
    </source>
</evidence>
<dbReference type="SUPFAM" id="SSF48371">
    <property type="entry name" value="ARM repeat"/>
    <property type="match status" value="1"/>
</dbReference>
<keyword evidence="5" id="KW-0677">Repeat</keyword>
<dbReference type="GO" id="GO:0061630">
    <property type="term" value="F:ubiquitin protein ligase activity"/>
    <property type="evidence" value="ECO:0007669"/>
    <property type="project" value="UniProtKB-EC"/>
</dbReference>
<evidence type="ECO:0000256" key="4">
    <source>
        <dbReference type="ARBA" id="ARBA00022679"/>
    </source>
</evidence>
<dbReference type="PANTHER" id="PTHR45958">
    <property type="entry name" value="RING-TYPE E3 UBIQUITIN TRANSFERASE"/>
    <property type="match status" value="1"/>
</dbReference>
<dbReference type="EC" id="2.3.2.27" evidence="3"/>
<dbReference type="Pfam" id="PF04564">
    <property type="entry name" value="U-box"/>
    <property type="match status" value="1"/>
</dbReference>
<keyword evidence="4" id="KW-0808">Transferase</keyword>
<comment type="pathway">
    <text evidence="2">Protein modification; protein ubiquitination.</text>
</comment>
<dbReference type="Gene3D" id="1.25.10.10">
    <property type="entry name" value="Leucine-rich Repeat Variant"/>
    <property type="match status" value="3"/>
</dbReference>
<dbReference type="Gene3D" id="3.30.40.10">
    <property type="entry name" value="Zinc/RING finger domain, C3HC4 (zinc finger)"/>
    <property type="match status" value="1"/>
</dbReference>
<dbReference type="InterPro" id="IPR003613">
    <property type="entry name" value="Ubox_domain"/>
</dbReference>
<proteinExistence type="predicted"/>
<protein>
    <recommendedName>
        <fullName evidence="3">RING-type E3 ubiquitin transferase</fullName>
        <ecNumber evidence="3">2.3.2.27</ecNumber>
    </recommendedName>
</protein>
<evidence type="ECO:0000256" key="1">
    <source>
        <dbReference type="ARBA" id="ARBA00000900"/>
    </source>
</evidence>